<protein>
    <recommendedName>
        <fullName evidence="1">DUF6879 domain-containing protein</fullName>
    </recommendedName>
</protein>
<keyword evidence="3" id="KW-1185">Reference proteome</keyword>
<dbReference type="Pfam" id="PF21806">
    <property type="entry name" value="DUF6879"/>
    <property type="match status" value="1"/>
</dbReference>
<gene>
    <name evidence="2" type="ORF">NWFMUON74_11240</name>
</gene>
<reference evidence="2 3" key="1">
    <citation type="submission" date="2020-08" db="EMBL/GenBank/DDBJ databases">
        <title>Genome Sequencing of Nocardia wallacei strain FMUON74 and assembly.</title>
        <authorList>
            <person name="Toyokawa M."/>
            <person name="Uesaka K."/>
        </authorList>
    </citation>
    <scope>NUCLEOTIDE SEQUENCE [LARGE SCALE GENOMIC DNA]</scope>
    <source>
        <strain evidence="2 3">FMUON74</strain>
    </source>
</reference>
<evidence type="ECO:0000259" key="1">
    <source>
        <dbReference type="Pfam" id="PF21806"/>
    </source>
</evidence>
<organism evidence="2 3">
    <name type="scientific">Nocardia wallacei</name>
    <dbReference type="NCBI Taxonomy" id="480035"/>
    <lineage>
        <taxon>Bacteria</taxon>
        <taxon>Bacillati</taxon>
        <taxon>Actinomycetota</taxon>
        <taxon>Actinomycetes</taxon>
        <taxon>Mycobacteriales</taxon>
        <taxon>Nocardiaceae</taxon>
        <taxon>Nocardia</taxon>
    </lineage>
</organism>
<name>A0A7G1KDP4_9NOCA</name>
<accession>A0A7G1KDP4</accession>
<dbReference type="Proteomes" id="UP000516173">
    <property type="component" value="Chromosome"/>
</dbReference>
<dbReference type="InterPro" id="IPR049244">
    <property type="entry name" value="DUF6879"/>
</dbReference>
<dbReference type="KEGG" id="nwl:NWFMUON74_11240"/>
<dbReference type="EMBL" id="AP023396">
    <property type="protein sequence ID" value="BCK53352.1"/>
    <property type="molecule type" value="Genomic_DNA"/>
</dbReference>
<feature type="domain" description="DUF6879" evidence="1">
    <location>
        <begin position="8"/>
        <end position="170"/>
    </location>
</feature>
<dbReference type="GeneID" id="80345734"/>
<dbReference type="AlphaFoldDB" id="A0A7G1KDP4"/>
<evidence type="ECO:0000313" key="3">
    <source>
        <dbReference type="Proteomes" id="UP000516173"/>
    </source>
</evidence>
<sequence length="177" mass="20491">MEFRGLDDWIRPFLACQRSAFHMEVRDSYLEPSESEALRRFLNDEPPPEYDKSDWTGLIRDMTDRGVGVSRIRVVTVPHSGYQRWLLSVTGENVEAGEDIRYIPRHTVAPEIVPSDDWWLFDEQMVVFNLSGADGKPAGTGTTTDPGIVTYCREVREKLWPYAIPYRDYYERPATAR</sequence>
<proteinExistence type="predicted"/>
<dbReference type="RefSeq" id="WP_187686911.1">
    <property type="nucleotide sequence ID" value="NZ_AP023396.1"/>
</dbReference>
<evidence type="ECO:0000313" key="2">
    <source>
        <dbReference type="EMBL" id="BCK53352.1"/>
    </source>
</evidence>